<dbReference type="Pfam" id="PF13262">
    <property type="entry name" value="DUF4054"/>
    <property type="match status" value="1"/>
</dbReference>
<dbReference type="AlphaFoldDB" id="A0A4Z0QZK0"/>
<evidence type="ECO:0000313" key="1">
    <source>
        <dbReference type="EMBL" id="TGE35880.1"/>
    </source>
</evidence>
<comment type="caution">
    <text evidence="1">The sequence shown here is derived from an EMBL/GenBank/DDBJ whole genome shotgun (WGS) entry which is preliminary data.</text>
</comment>
<accession>A0A4Z0QZK0</accession>
<name>A0A4Z0QZK0_9FIRM</name>
<dbReference type="Proteomes" id="UP000298460">
    <property type="component" value="Unassembled WGS sequence"/>
</dbReference>
<keyword evidence="2" id="KW-1185">Reference proteome</keyword>
<dbReference type="OrthoDB" id="2050363at2"/>
<dbReference type="RefSeq" id="WP_135550838.1">
    <property type="nucleotide sequence ID" value="NZ_SPQQ01000010.1"/>
</dbReference>
<evidence type="ECO:0000313" key="2">
    <source>
        <dbReference type="Proteomes" id="UP000298460"/>
    </source>
</evidence>
<dbReference type="InterPro" id="IPR025127">
    <property type="entry name" value="DUF4054"/>
</dbReference>
<sequence length="172" mass="18451">MLYGNISPYGQNVDSRVDQLTAIASNVLSGTNPSYVLSDFLAMYPQFGQGADGNDIIPEIILQMYINLATACVKQTRYRSYWALCMGFFMAHFATIWLQGTASPGSTAGQVIEAGRAQGLVTSESVGDVSVSMDYTTIAASLSSWAAFNLTSYGQQFATIGKMVGMGGMYVK</sequence>
<dbReference type="EMBL" id="SPQQ01000010">
    <property type="protein sequence ID" value="TGE35880.1"/>
    <property type="molecule type" value="Genomic_DNA"/>
</dbReference>
<protein>
    <submittedName>
        <fullName evidence="1">DUF4054 domain-containing protein</fullName>
    </submittedName>
</protein>
<reference evidence="1 2" key="1">
    <citation type="submission" date="2019-03" db="EMBL/GenBank/DDBJ databases">
        <title>Draft Genome Sequence of Desulfosporosinus fructosivorans Strain 63.6F, Isolated from Marine Sediment in the Baltic Sea.</title>
        <authorList>
            <person name="Hausmann B."/>
            <person name="Vandieken V."/>
            <person name="Pjevac P."/>
            <person name="Schreck K."/>
            <person name="Herbold C.W."/>
            <person name="Loy A."/>
        </authorList>
    </citation>
    <scope>NUCLEOTIDE SEQUENCE [LARGE SCALE GENOMIC DNA]</scope>
    <source>
        <strain evidence="1 2">63.6F</strain>
    </source>
</reference>
<gene>
    <name evidence="1" type="ORF">E4K67_22450</name>
</gene>
<proteinExistence type="predicted"/>
<organism evidence="1 2">
    <name type="scientific">Desulfosporosinus fructosivorans</name>
    <dbReference type="NCBI Taxonomy" id="2018669"/>
    <lineage>
        <taxon>Bacteria</taxon>
        <taxon>Bacillati</taxon>
        <taxon>Bacillota</taxon>
        <taxon>Clostridia</taxon>
        <taxon>Eubacteriales</taxon>
        <taxon>Desulfitobacteriaceae</taxon>
        <taxon>Desulfosporosinus</taxon>
    </lineage>
</organism>